<feature type="region of interest" description="Disordered" evidence="4">
    <location>
        <begin position="361"/>
        <end position="402"/>
    </location>
</feature>
<dbReference type="Proteomes" id="UP000317155">
    <property type="component" value="Unassembled WGS sequence"/>
</dbReference>
<evidence type="ECO:0000256" key="4">
    <source>
        <dbReference type="SAM" id="MobiDB-lite"/>
    </source>
</evidence>
<dbReference type="RefSeq" id="WP_092057323.1">
    <property type="nucleotide sequence ID" value="NZ_FOJJ01000034.1"/>
</dbReference>
<name>A0A550JGE9_9BACT</name>
<dbReference type="InterPro" id="IPR012340">
    <property type="entry name" value="NA-bd_OB-fold"/>
</dbReference>
<sequence length="402" mass="43793">MVDEMDDMEDTGEESFAELFEKSFSGGVSGKLEPGQKVEAKVLSITKDWVFLDVGQKGEGVLDRKELLDADGNLKIAEGDVLTAYFLSRAGGELRFTTRLGGGSGNAQLEEAWRSGIPVEGTVEKEIKGGFEVKLAGNTRAFCPFSQMALRRTENPEQFIGKSLPFKISQYAERGRNVVVSHRAILEEEQRRQRETLRATLREGMSVPGVVTQLKPFGAFVDIGGIEGLIPISEVAWGRVEDINEVLSIGQQVEVAVKSLDWDANRFSFSLKEAQADPWRSVADKFPEGTVVTGKVVRLAPFGAFVALGEGIDGLVHISKLGGGKRISHPREAVKEGESLTVKVEKIDAQARRVSLVLPGGEGAAAAEPEEDFRQYLPPSSGGGMGTFGELLKKQQEKKKRR</sequence>
<dbReference type="EMBL" id="VJVV01000004">
    <property type="protein sequence ID" value="TRO82278.1"/>
    <property type="molecule type" value="Genomic_DNA"/>
</dbReference>
<dbReference type="NCBIfam" id="NF005208">
    <property type="entry name" value="PRK06676.1"/>
    <property type="match status" value="1"/>
</dbReference>
<keyword evidence="2 6" id="KW-0689">Ribosomal protein</keyword>
<evidence type="ECO:0000256" key="1">
    <source>
        <dbReference type="ARBA" id="ARBA00006767"/>
    </source>
</evidence>
<dbReference type="GO" id="GO:0022627">
    <property type="term" value="C:cytosolic small ribosomal subunit"/>
    <property type="evidence" value="ECO:0007669"/>
    <property type="project" value="TreeGrafter"/>
</dbReference>
<comment type="similarity">
    <text evidence="1">Belongs to the bacterial ribosomal protein bS1 family.</text>
</comment>
<feature type="domain" description="S1 motif" evidence="5">
    <location>
        <begin position="116"/>
        <end position="183"/>
    </location>
</feature>
<dbReference type="PANTHER" id="PTHR10724">
    <property type="entry name" value="30S RIBOSOMAL PROTEIN S1"/>
    <property type="match status" value="1"/>
</dbReference>
<feature type="domain" description="S1 motif" evidence="5">
    <location>
        <begin position="289"/>
        <end position="359"/>
    </location>
</feature>
<dbReference type="SMART" id="SM00316">
    <property type="entry name" value="S1"/>
    <property type="match status" value="4"/>
</dbReference>
<dbReference type="GO" id="GO:0003735">
    <property type="term" value="F:structural constituent of ribosome"/>
    <property type="evidence" value="ECO:0007669"/>
    <property type="project" value="TreeGrafter"/>
</dbReference>
<dbReference type="SUPFAM" id="SSF50249">
    <property type="entry name" value="Nucleic acid-binding proteins"/>
    <property type="match status" value="4"/>
</dbReference>
<evidence type="ECO:0000256" key="3">
    <source>
        <dbReference type="ARBA" id="ARBA00023274"/>
    </source>
</evidence>
<dbReference type="InterPro" id="IPR050437">
    <property type="entry name" value="Ribos_protein_bS1-like"/>
</dbReference>
<dbReference type="PRINTS" id="PR00681">
    <property type="entry name" value="RIBOSOMALS1"/>
</dbReference>
<protein>
    <submittedName>
        <fullName evidence="6">30S ribosomal protein S1</fullName>
    </submittedName>
</protein>
<feature type="domain" description="S1 motif" evidence="5">
    <location>
        <begin position="204"/>
        <end position="272"/>
    </location>
</feature>
<evidence type="ECO:0000259" key="5">
    <source>
        <dbReference type="PROSITE" id="PS50126"/>
    </source>
</evidence>
<organism evidence="6 7">
    <name type="scientific">Trichloromonas acetexigens</name>
    <dbReference type="NCBI Taxonomy" id="38815"/>
    <lineage>
        <taxon>Bacteria</taxon>
        <taxon>Pseudomonadati</taxon>
        <taxon>Thermodesulfobacteriota</taxon>
        <taxon>Desulfuromonadia</taxon>
        <taxon>Desulfuromonadales</taxon>
        <taxon>Trichloromonadaceae</taxon>
        <taxon>Trichloromonas</taxon>
    </lineage>
</organism>
<dbReference type="AlphaFoldDB" id="A0A550JGE9"/>
<dbReference type="InterPro" id="IPR003029">
    <property type="entry name" value="S1_domain"/>
</dbReference>
<comment type="caution">
    <text evidence="6">The sequence shown here is derived from an EMBL/GenBank/DDBJ whole genome shotgun (WGS) entry which is preliminary data.</text>
</comment>
<dbReference type="PROSITE" id="PS50126">
    <property type="entry name" value="S1"/>
    <property type="match status" value="3"/>
</dbReference>
<dbReference type="GO" id="GO:0006412">
    <property type="term" value="P:translation"/>
    <property type="evidence" value="ECO:0007669"/>
    <property type="project" value="TreeGrafter"/>
</dbReference>
<gene>
    <name evidence="6" type="primary">rpsA</name>
    <name evidence="6" type="ORF">FL622_06790</name>
</gene>
<proteinExistence type="inferred from homology"/>
<evidence type="ECO:0000313" key="6">
    <source>
        <dbReference type="EMBL" id="TRO82278.1"/>
    </source>
</evidence>
<keyword evidence="7" id="KW-1185">Reference proteome</keyword>
<accession>A0A550JGE9</accession>
<dbReference type="Pfam" id="PF00575">
    <property type="entry name" value="S1"/>
    <property type="match status" value="2"/>
</dbReference>
<reference evidence="6 7" key="1">
    <citation type="submission" date="2019-07" db="EMBL/GenBank/DDBJ databases">
        <title>Insights of Desulfuromonas acetexigens electromicrobiology.</title>
        <authorList>
            <person name="Katuri K."/>
            <person name="Sapireddy V."/>
            <person name="Shaw D.R."/>
            <person name="Saikaly P."/>
        </authorList>
    </citation>
    <scope>NUCLEOTIDE SEQUENCE [LARGE SCALE GENOMIC DNA]</scope>
    <source>
        <strain evidence="6 7">2873</strain>
    </source>
</reference>
<dbReference type="InterPro" id="IPR035104">
    <property type="entry name" value="Ribosomal_protein_S1-like"/>
</dbReference>
<dbReference type="GO" id="GO:0003729">
    <property type="term" value="F:mRNA binding"/>
    <property type="evidence" value="ECO:0007669"/>
    <property type="project" value="TreeGrafter"/>
</dbReference>
<dbReference type="OrthoDB" id="9804077at2"/>
<dbReference type="Gene3D" id="2.40.50.140">
    <property type="entry name" value="Nucleic acid-binding proteins"/>
    <property type="match status" value="4"/>
</dbReference>
<dbReference type="CDD" id="cd04465">
    <property type="entry name" value="S1_RPS1_repeat_ec2_hs2"/>
    <property type="match status" value="1"/>
</dbReference>
<dbReference type="PANTHER" id="PTHR10724:SF7">
    <property type="entry name" value="SMALL RIBOSOMAL SUBUNIT PROTEIN BS1C"/>
    <property type="match status" value="1"/>
</dbReference>
<keyword evidence="3" id="KW-0687">Ribonucleoprotein</keyword>
<evidence type="ECO:0000256" key="2">
    <source>
        <dbReference type="ARBA" id="ARBA00022980"/>
    </source>
</evidence>
<evidence type="ECO:0000313" key="7">
    <source>
        <dbReference type="Proteomes" id="UP000317155"/>
    </source>
</evidence>